<dbReference type="Proteomes" id="UP000324497">
    <property type="component" value="Chromosome"/>
</dbReference>
<gene>
    <name evidence="1" type="ORF">BSQ50_06875</name>
</gene>
<dbReference type="EMBL" id="CP018180">
    <property type="protein sequence ID" value="AUJ32305.1"/>
    <property type="molecule type" value="Genomic_DNA"/>
</dbReference>
<accession>A0A3S6R182</accession>
<evidence type="ECO:0008006" key="3">
    <source>
        <dbReference type="Google" id="ProtNLM"/>
    </source>
</evidence>
<protein>
    <recommendedName>
        <fullName evidence="3">Hydrolase</fullName>
    </recommendedName>
</protein>
<keyword evidence="2" id="KW-1185">Reference proteome</keyword>
<dbReference type="RefSeq" id="WP_057885762.1">
    <property type="nucleotide sequence ID" value="NZ_CP018180.1"/>
</dbReference>
<dbReference type="KEGG" id="lng:BSQ50_06875"/>
<sequence length="293" mass="33776">MPNKQSQFEQAEKFLMQKKYFQASELLTKCYSQHQNFRTNYLLFKALTKSQQDHAAVDLAQDYLNSYIADNDLFLELLKAMGQDHQYIAMRILYQQLEPCMKDTEQTFFDETILQFEQQADPLWIRKIVFESAGMELAPPSEQRRLLKKIYSLPVKLLVNIAPNILASTTIHPLIKVDLLDTLRKLKINESFDFVFINGEHYQVSPAKLPNEQSSEVKKRLFALLPDHTDQALLVAQQAEISLKLLLLYPFATTIIKVNHGWLDALVKGETAALSISEKEIAVKLTELLDQWA</sequence>
<proteinExistence type="predicted"/>
<reference evidence="1 2" key="1">
    <citation type="submission" date="2016-11" db="EMBL/GenBank/DDBJ databases">
        <title>Interaction between Lactobacillus species and yeast in water kefir.</title>
        <authorList>
            <person name="Behr J."/>
            <person name="Xu D."/>
            <person name="Vogel R.F."/>
        </authorList>
    </citation>
    <scope>NUCLEOTIDE SEQUENCE [LARGE SCALE GENOMIC DNA]</scope>
    <source>
        <strain evidence="1 2">TMW 1.1827</strain>
    </source>
</reference>
<evidence type="ECO:0000313" key="2">
    <source>
        <dbReference type="Proteomes" id="UP000324497"/>
    </source>
</evidence>
<name>A0A3S6R182_9LACO</name>
<dbReference type="AlphaFoldDB" id="A0A3S6R182"/>
<evidence type="ECO:0000313" key="1">
    <source>
        <dbReference type="EMBL" id="AUJ32305.1"/>
    </source>
</evidence>
<organism evidence="1 2">
    <name type="scientific">Liquorilactobacillus nagelii</name>
    <dbReference type="NCBI Taxonomy" id="82688"/>
    <lineage>
        <taxon>Bacteria</taxon>
        <taxon>Bacillati</taxon>
        <taxon>Bacillota</taxon>
        <taxon>Bacilli</taxon>
        <taxon>Lactobacillales</taxon>
        <taxon>Lactobacillaceae</taxon>
        <taxon>Liquorilactobacillus</taxon>
    </lineage>
</organism>